<dbReference type="GO" id="GO:0008360">
    <property type="term" value="P:regulation of cell shape"/>
    <property type="evidence" value="ECO:0007669"/>
    <property type="project" value="UniProtKB-KW"/>
</dbReference>
<keyword evidence="6 8" id="KW-1133">Transmembrane helix</keyword>
<keyword evidence="5" id="KW-0133">Cell shape</keyword>
<reference evidence="10" key="1">
    <citation type="submission" date="2016-10" db="EMBL/GenBank/DDBJ databases">
        <authorList>
            <person name="Varghese N."/>
            <person name="Submissions S."/>
        </authorList>
    </citation>
    <scope>NUCLEOTIDE SEQUENCE [LARGE SCALE GENOMIC DNA]</scope>
    <source>
        <strain evidence="10">CCM7597</strain>
    </source>
</reference>
<keyword evidence="3" id="KW-1003">Cell membrane</keyword>
<keyword evidence="7 8" id="KW-0472">Membrane</keyword>
<dbReference type="NCBIfam" id="TIGR03426">
    <property type="entry name" value="shape_MreD"/>
    <property type="match status" value="1"/>
</dbReference>
<proteinExistence type="inferred from homology"/>
<accession>A0A1H4C344</accession>
<comment type="subcellular location">
    <subcellularLocation>
        <location evidence="1">Cell membrane</location>
        <topology evidence="1">Multi-pass membrane protein</topology>
    </subcellularLocation>
</comment>
<dbReference type="RefSeq" id="WP_093044455.1">
    <property type="nucleotide sequence ID" value="NZ_FNQR01000005.1"/>
</dbReference>
<feature type="transmembrane region" description="Helical" evidence="8">
    <location>
        <begin position="6"/>
        <end position="27"/>
    </location>
</feature>
<feature type="transmembrane region" description="Helical" evidence="8">
    <location>
        <begin position="64"/>
        <end position="92"/>
    </location>
</feature>
<evidence type="ECO:0000313" key="10">
    <source>
        <dbReference type="Proteomes" id="UP000198584"/>
    </source>
</evidence>
<evidence type="ECO:0000256" key="6">
    <source>
        <dbReference type="ARBA" id="ARBA00022989"/>
    </source>
</evidence>
<sequence length="176" mass="20202">MIQRFYLPLILIFLLVFQGLAMSLLPANLAYSDLLITPHWVLVILILITVFFDNDDTYYSLLYAILFGLLIDMVYTSILGVYMFTYGIVIYLLHGFKKMLHGNFIVAVLLAVLGLVLTELLLYTIYSFVQVTQMTWEVFLTKRMLPTGIANLLFFLLAYPIIKGKLEKWAANLLSN</sequence>
<evidence type="ECO:0000256" key="7">
    <source>
        <dbReference type="ARBA" id="ARBA00023136"/>
    </source>
</evidence>
<feature type="transmembrane region" description="Helical" evidence="8">
    <location>
        <begin position="34"/>
        <end position="52"/>
    </location>
</feature>
<dbReference type="InterPro" id="IPR007227">
    <property type="entry name" value="Cell_shape_determining_MreD"/>
</dbReference>
<dbReference type="STRING" id="571932.SAMN05421743_105246"/>
<feature type="transmembrane region" description="Helical" evidence="8">
    <location>
        <begin position="104"/>
        <end position="125"/>
    </location>
</feature>
<dbReference type="EMBL" id="FNQR01000005">
    <property type="protein sequence ID" value="SEA54799.1"/>
    <property type="molecule type" value="Genomic_DNA"/>
</dbReference>
<comment type="similarity">
    <text evidence="2">Belongs to the MreD family.</text>
</comment>
<dbReference type="Proteomes" id="UP000198584">
    <property type="component" value="Unassembled WGS sequence"/>
</dbReference>
<keyword evidence="4 8" id="KW-0812">Transmembrane</keyword>
<evidence type="ECO:0000313" key="9">
    <source>
        <dbReference type="EMBL" id="SEA54799.1"/>
    </source>
</evidence>
<name>A0A1H4C344_9BACI</name>
<evidence type="ECO:0000256" key="3">
    <source>
        <dbReference type="ARBA" id="ARBA00022475"/>
    </source>
</evidence>
<organism evidence="9 10">
    <name type="scientific">Thalassobacillus cyri</name>
    <dbReference type="NCBI Taxonomy" id="571932"/>
    <lineage>
        <taxon>Bacteria</taxon>
        <taxon>Bacillati</taxon>
        <taxon>Bacillota</taxon>
        <taxon>Bacilli</taxon>
        <taxon>Bacillales</taxon>
        <taxon>Bacillaceae</taxon>
        <taxon>Thalassobacillus</taxon>
    </lineage>
</organism>
<dbReference type="GO" id="GO:0005886">
    <property type="term" value="C:plasma membrane"/>
    <property type="evidence" value="ECO:0007669"/>
    <property type="project" value="UniProtKB-SubCell"/>
</dbReference>
<evidence type="ECO:0000256" key="1">
    <source>
        <dbReference type="ARBA" id="ARBA00004651"/>
    </source>
</evidence>
<protein>
    <submittedName>
        <fullName evidence="9">Rod shape-determining protein MreD</fullName>
    </submittedName>
</protein>
<feature type="transmembrane region" description="Helical" evidence="8">
    <location>
        <begin position="145"/>
        <end position="162"/>
    </location>
</feature>
<evidence type="ECO:0000256" key="4">
    <source>
        <dbReference type="ARBA" id="ARBA00022692"/>
    </source>
</evidence>
<dbReference type="Pfam" id="PF04093">
    <property type="entry name" value="MreD"/>
    <property type="match status" value="1"/>
</dbReference>
<gene>
    <name evidence="9" type="ORF">SAMN05421743_105246</name>
</gene>
<keyword evidence="10" id="KW-1185">Reference proteome</keyword>
<evidence type="ECO:0000256" key="5">
    <source>
        <dbReference type="ARBA" id="ARBA00022960"/>
    </source>
</evidence>
<evidence type="ECO:0000256" key="2">
    <source>
        <dbReference type="ARBA" id="ARBA00007776"/>
    </source>
</evidence>
<evidence type="ECO:0000256" key="8">
    <source>
        <dbReference type="SAM" id="Phobius"/>
    </source>
</evidence>
<dbReference type="OrthoDB" id="1653857at2"/>
<dbReference type="AlphaFoldDB" id="A0A1H4C344"/>